<reference evidence="1" key="1">
    <citation type="submission" date="2021-12" db="EMBL/GenBank/DDBJ databases">
        <authorList>
            <person name="King R."/>
        </authorList>
    </citation>
    <scope>NUCLEOTIDE SEQUENCE</scope>
</reference>
<keyword evidence="2" id="KW-1185">Reference proteome</keyword>
<sequence>MVASSLIRIPARFTLSYEQLFLQTPVRQGDSEPTDPVIPTASTSRSCLVDVSEEWEYLITPNCRVNPNLLKILSYTPHPHPYPVLWTYLKTGNIWSPLICHPPKPTPAPAREETANETIIQITDSDKNLTADQILNTVQQHVRLQQSGLYVLKTKRDNEQREVVVTFKNNYKAKSIVANALADTNLVVKEISIIPTGVEIHEAPGHLSEEETIEALYDNNHELHVIPKEKFTTSIVRMV</sequence>
<evidence type="ECO:0000313" key="2">
    <source>
        <dbReference type="Proteomes" id="UP001152759"/>
    </source>
</evidence>
<dbReference type="Proteomes" id="UP001152759">
    <property type="component" value="Chromosome 10"/>
</dbReference>
<gene>
    <name evidence="1" type="ORF">BEMITA_LOCUS2798</name>
</gene>
<organism evidence="1 2">
    <name type="scientific">Bemisia tabaci</name>
    <name type="common">Sweetpotato whitefly</name>
    <name type="synonym">Aleurodes tabaci</name>
    <dbReference type="NCBI Taxonomy" id="7038"/>
    <lineage>
        <taxon>Eukaryota</taxon>
        <taxon>Metazoa</taxon>
        <taxon>Ecdysozoa</taxon>
        <taxon>Arthropoda</taxon>
        <taxon>Hexapoda</taxon>
        <taxon>Insecta</taxon>
        <taxon>Pterygota</taxon>
        <taxon>Neoptera</taxon>
        <taxon>Paraneoptera</taxon>
        <taxon>Hemiptera</taxon>
        <taxon>Sternorrhyncha</taxon>
        <taxon>Aleyrodoidea</taxon>
        <taxon>Aleyrodidae</taxon>
        <taxon>Aleyrodinae</taxon>
        <taxon>Bemisia</taxon>
    </lineage>
</organism>
<dbReference type="EMBL" id="OU963871">
    <property type="protein sequence ID" value="CAH0383339.1"/>
    <property type="molecule type" value="Genomic_DNA"/>
</dbReference>
<protein>
    <submittedName>
        <fullName evidence="1">Uncharacterized protein</fullName>
    </submittedName>
</protein>
<name>A0A9P0A308_BEMTA</name>
<evidence type="ECO:0000313" key="1">
    <source>
        <dbReference type="EMBL" id="CAH0383339.1"/>
    </source>
</evidence>
<proteinExistence type="predicted"/>
<accession>A0A9P0A308</accession>
<dbReference type="AlphaFoldDB" id="A0A9P0A308"/>